<evidence type="ECO:0000313" key="2">
    <source>
        <dbReference type="Proteomes" id="UP000204095"/>
    </source>
</evidence>
<accession>A7J7D6</accession>
<evidence type="ECO:0000313" key="1">
    <source>
        <dbReference type="EMBL" id="ABT15717.1"/>
    </source>
</evidence>
<protein>
    <submittedName>
        <fullName evidence="1">Uncharacterized protein n432L</fullName>
    </submittedName>
</protein>
<gene>
    <name evidence="1" type="primary">n432L</name>
    <name evidence="1" type="ORF">FR483_n432L</name>
</gene>
<organismHost>
    <name type="scientific">Paramecium bursaria</name>
    <dbReference type="NCBI Taxonomy" id="74790"/>
</organismHost>
<dbReference type="KEGG" id="vg:5469910"/>
<dbReference type="Proteomes" id="UP000204095">
    <property type="component" value="Segment"/>
</dbReference>
<proteinExistence type="predicted"/>
<reference evidence="1 2" key="1">
    <citation type="journal article" date="2007" name="Virology">
        <title>Sequence and annotation of the 314-kb MT325 and the 321-kb FR483 viruses that infect Chlorella Pbi.</title>
        <authorList>
            <person name="Fitzgerald L.A."/>
            <person name="Graves M.V."/>
            <person name="Li X."/>
            <person name="Feldblyum T."/>
            <person name="Hartigan J."/>
            <person name="Van Etten J.L."/>
        </authorList>
    </citation>
    <scope>NUCLEOTIDE SEQUENCE [LARGE SCALE GENOMIC DNA]</scope>
    <source>
        <strain evidence="1 2">FR483</strain>
    </source>
</reference>
<dbReference type="RefSeq" id="YP_001426064.1">
    <property type="nucleotide sequence ID" value="NC_008603.1"/>
</dbReference>
<sequence>MHPMNIAGSMSCWTNTEFAADASKSFVSTSSFAAFQSSGSLVRMHCSMSCAVKRGMFFSPRRTRSSSMKAETANTSAVSGWNFFSLIAPSMMTARRMLVSILNYMITEYLKARSVDIRA</sequence>
<dbReference type="GeneID" id="5469910"/>
<dbReference type="EMBL" id="DQ890022">
    <property type="protein sequence ID" value="ABT15717.1"/>
    <property type="molecule type" value="Genomic_DNA"/>
</dbReference>
<name>A7J7D6_PBCVF</name>
<organism evidence="1 2">
    <name type="scientific">Paramecium bursaria Chlorella virus FR483</name>
    <name type="common">PBCV-FR483</name>
    <dbReference type="NCBI Taxonomy" id="399781"/>
    <lineage>
        <taxon>Viruses</taxon>
        <taxon>Varidnaviria</taxon>
        <taxon>Bamfordvirae</taxon>
        <taxon>Nucleocytoviricota</taxon>
        <taxon>Megaviricetes</taxon>
        <taxon>Algavirales</taxon>
        <taxon>Phycodnaviridae</taxon>
        <taxon>Chlorovirus</taxon>
        <taxon>Chlorovirus conductrix</taxon>
        <taxon>Paramecium bursaria Chlorella virus A1</taxon>
    </lineage>
</organism>